<evidence type="ECO:0000256" key="4">
    <source>
        <dbReference type="SAM" id="Coils"/>
    </source>
</evidence>
<evidence type="ECO:0000256" key="5">
    <source>
        <dbReference type="SAM" id="MobiDB-lite"/>
    </source>
</evidence>
<feature type="transmembrane region" description="Helical" evidence="6">
    <location>
        <begin position="131"/>
        <end position="148"/>
    </location>
</feature>
<dbReference type="NCBIfam" id="TIGR00293">
    <property type="entry name" value="prefoldin subunit alpha"/>
    <property type="match status" value="1"/>
</dbReference>
<feature type="coiled-coil region" evidence="4">
    <location>
        <begin position="36"/>
        <end position="77"/>
    </location>
</feature>
<dbReference type="SUPFAM" id="SSF46579">
    <property type="entry name" value="Prefoldin"/>
    <property type="match status" value="1"/>
</dbReference>
<organism evidence="7 8">
    <name type="scientific">Porites evermanni</name>
    <dbReference type="NCBI Taxonomy" id="104178"/>
    <lineage>
        <taxon>Eukaryota</taxon>
        <taxon>Metazoa</taxon>
        <taxon>Cnidaria</taxon>
        <taxon>Anthozoa</taxon>
        <taxon>Hexacorallia</taxon>
        <taxon>Scleractinia</taxon>
        <taxon>Fungiina</taxon>
        <taxon>Poritidae</taxon>
        <taxon>Porites</taxon>
    </lineage>
</organism>
<sequence>GREGETAEREHGGRRGADQPLKHFHFMTKMSEFSQISRLQEENQKALRERKQRLRTCEKFKQDYEKLEELLKTLPQKTSHEVMVPIGSVAFMPGKLVHTNEITVLLGDNWFAERSASQAVEIVERRKKCTVIINFMFMVMLVNGRGFVQRP</sequence>
<dbReference type="PANTHER" id="PTHR15111:SF0">
    <property type="entry name" value="UNCONVENTIONAL PREFOLDIN RPB5 INTERACTOR 1"/>
    <property type="match status" value="1"/>
</dbReference>
<dbReference type="Gene3D" id="1.10.287.370">
    <property type="match status" value="1"/>
</dbReference>
<keyword evidence="6" id="KW-1133">Transmembrane helix</keyword>
<dbReference type="InterPro" id="IPR009053">
    <property type="entry name" value="Prefoldin"/>
</dbReference>
<evidence type="ECO:0000256" key="6">
    <source>
        <dbReference type="SAM" id="Phobius"/>
    </source>
</evidence>
<keyword evidence="8" id="KW-1185">Reference proteome</keyword>
<evidence type="ECO:0000256" key="3">
    <source>
        <dbReference type="ARBA" id="ARBA00038295"/>
    </source>
</evidence>
<dbReference type="EMBL" id="CALNXI010002200">
    <property type="protein sequence ID" value="CAH3184555.1"/>
    <property type="molecule type" value="Genomic_DNA"/>
</dbReference>
<comment type="similarity">
    <text evidence="3">Belongs to the RNA polymerase II subunit 5-mediating protein family.</text>
</comment>
<gene>
    <name evidence="7" type="ORF">PEVE_00015592</name>
</gene>
<accession>A0ABN8S0I8</accession>
<keyword evidence="6" id="KW-0472">Membrane</keyword>
<comment type="caution">
    <text evidence="7">The sequence shown here is derived from an EMBL/GenBank/DDBJ whole genome shotgun (WGS) entry which is preliminary data.</text>
</comment>
<evidence type="ECO:0000256" key="1">
    <source>
        <dbReference type="ARBA" id="ARBA00004123"/>
    </source>
</evidence>
<dbReference type="InterPro" id="IPR004127">
    <property type="entry name" value="Prefoldin_subunit_alpha"/>
</dbReference>
<keyword evidence="2" id="KW-0539">Nucleus</keyword>
<reference evidence="7 8" key="1">
    <citation type="submission" date="2022-05" db="EMBL/GenBank/DDBJ databases">
        <authorList>
            <consortium name="Genoscope - CEA"/>
            <person name="William W."/>
        </authorList>
    </citation>
    <scope>NUCLEOTIDE SEQUENCE [LARGE SCALE GENOMIC DNA]</scope>
</reference>
<dbReference type="InterPro" id="IPR052255">
    <property type="entry name" value="RNA_pol_II_subunit5-mediator"/>
</dbReference>
<evidence type="ECO:0000313" key="7">
    <source>
        <dbReference type="EMBL" id="CAH3184555.1"/>
    </source>
</evidence>
<keyword evidence="6" id="KW-0812">Transmembrane</keyword>
<protein>
    <submittedName>
        <fullName evidence="7">Uncharacterized protein</fullName>
    </submittedName>
</protein>
<keyword evidence="4" id="KW-0175">Coiled coil</keyword>
<comment type="subcellular location">
    <subcellularLocation>
        <location evidence="1">Nucleus</location>
    </subcellularLocation>
</comment>
<feature type="region of interest" description="Disordered" evidence="5">
    <location>
        <begin position="1"/>
        <end position="20"/>
    </location>
</feature>
<evidence type="ECO:0000313" key="8">
    <source>
        <dbReference type="Proteomes" id="UP001159427"/>
    </source>
</evidence>
<name>A0ABN8S0I8_9CNID</name>
<dbReference type="CDD" id="cd23159">
    <property type="entry name" value="Prefoldin_URI1"/>
    <property type="match status" value="1"/>
</dbReference>
<dbReference type="PANTHER" id="PTHR15111">
    <property type="entry name" value="RNA POLYMERASE II SUBUNIT 5-MEDIATING PROTEIN NNX3"/>
    <property type="match status" value="1"/>
</dbReference>
<dbReference type="Proteomes" id="UP001159427">
    <property type="component" value="Unassembled WGS sequence"/>
</dbReference>
<proteinExistence type="inferred from homology"/>
<dbReference type="Pfam" id="PF02996">
    <property type="entry name" value="Prefoldin"/>
    <property type="match status" value="1"/>
</dbReference>
<evidence type="ECO:0000256" key="2">
    <source>
        <dbReference type="ARBA" id="ARBA00023242"/>
    </source>
</evidence>
<feature type="non-terminal residue" evidence="7">
    <location>
        <position position="1"/>
    </location>
</feature>